<dbReference type="AlphaFoldDB" id="A0A447PDL3"/>
<organism evidence="3 4">
    <name type="scientific">Salmonella enterica I</name>
    <dbReference type="NCBI Taxonomy" id="59201"/>
    <lineage>
        <taxon>Bacteria</taxon>
        <taxon>Pseudomonadati</taxon>
        <taxon>Pseudomonadota</taxon>
        <taxon>Gammaproteobacteria</taxon>
        <taxon>Enterobacterales</taxon>
        <taxon>Enterobacteriaceae</taxon>
        <taxon>Salmonella</taxon>
    </lineage>
</organism>
<accession>A0A447PDL3</accession>
<name>A0A447PDL3_SALET</name>
<reference evidence="3 4" key="1">
    <citation type="submission" date="2018-12" db="EMBL/GenBank/DDBJ databases">
        <authorList>
            <consortium name="Pathogen Informatics"/>
        </authorList>
    </citation>
    <scope>NUCLEOTIDE SEQUENCE [LARGE SCALE GENOMIC DNA]</scope>
    <source>
        <strain evidence="3 4">NCTC8272</strain>
    </source>
</reference>
<keyword evidence="2" id="KW-1133">Transmembrane helix</keyword>
<feature type="transmembrane region" description="Helical" evidence="2">
    <location>
        <begin position="6"/>
        <end position="35"/>
    </location>
</feature>
<evidence type="ECO:0000256" key="1">
    <source>
        <dbReference type="SAM" id="MobiDB-lite"/>
    </source>
</evidence>
<sequence length="83" mass="8996">MGADLPLLLILSGVIGGLIAFGMIGLFIGPVLLAVTWRLFSAWVHEVPAPTNEPEEILEEAGMISRKPTSSHNPVGRHRRPML</sequence>
<evidence type="ECO:0000256" key="2">
    <source>
        <dbReference type="SAM" id="Phobius"/>
    </source>
</evidence>
<feature type="region of interest" description="Disordered" evidence="1">
    <location>
        <begin position="61"/>
        <end position="83"/>
    </location>
</feature>
<keyword evidence="2" id="KW-0472">Membrane</keyword>
<keyword evidence="2" id="KW-0812">Transmembrane</keyword>
<dbReference type="EMBL" id="LR134149">
    <property type="protein sequence ID" value="VEA35269.1"/>
    <property type="molecule type" value="Genomic_DNA"/>
</dbReference>
<dbReference type="Proteomes" id="UP000277214">
    <property type="component" value="Chromosome 1"/>
</dbReference>
<evidence type="ECO:0000313" key="3">
    <source>
        <dbReference type="EMBL" id="VEA35269.1"/>
    </source>
</evidence>
<protein>
    <submittedName>
        <fullName evidence="3">Putative inner membrane protein</fullName>
    </submittedName>
</protein>
<gene>
    <name evidence="3" type="primary">ydiK_2</name>
    <name evidence="3" type="ORF">NCTC8272_01737</name>
</gene>
<proteinExistence type="predicted"/>
<evidence type="ECO:0000313" key="4">
    <source>
        <dbReference type="Proteomes" id="UP000277214"/>
    </source>
</evidence>